<dbReference type="PANTHER" id="PTHR43133:SF8">
    <property type="entry name" value="RNA POLYMERASE SIGMA FACTOR HI_1459-RELATED"/>
    <property type="match status" value="1"/>
</dbReference>
<keyword evidence="4" id="KW-0238">DNA-binding</keyword>
<comment type="similarity">
    <text evidence="1">Belongs to the sigma-70 factor family. ECF subfamily.</text>
</comment>
<protein>
    <submittedName>
        <fullName evidence="8">RNA polymerase sigma factor, sigma-70 family</fullName>
    </submittedName>
</protein>
<keyword evidence="5" id="KW-0804">Transcription</keyword>
<feature type="domain" description="RNA polymerase sigma-70 region 2" evidence="6">
    <location>
        <begin position="23"/>
        <end position="84"/>
    </location>
</feature>
<dbReference type="STRING" id="861299.J421_3160"/>
<evidence type="ECO:0000256" key="1">
    <source>
        <dbReference type="ARBA" id="ARBA00010641"/>
    </source>
</evidence>
<dbReference type="SUPFAM" id="SSF88946">
    <property type="entry name" value="Sigma2 domain of RNA polymerase sigma factors"/>
    <property type="match status" value="1"/>
</dbReference>
<dbReference type="EMBL" id="CP007128">
    <property type="protein sequence ID" value="AHG90697.1"/>
    <property type="molecule type" value="Genomic_DNA"/>
</dbReference>
<dbReference type="SUPFAM" id="SSF88659">
    <property type="entry name" value="Sigma3 and sigma4 domains of RNA polymerase sigma factors"/>
    <property type="match status" value="1"/>
</dbReference>
<dbReference type="Proteomes" id="UP000019151">
    <property type="component" value="Chromosome"/>
</dbReference>
<accession>W0RJV3</accession>
<evidence type="ECO:0000256" key="5">
    <source>
        <dbReference type="ARBA" id="ARBA00023163"/>
    </source>
</evidence>
<dbReference type="InterPro" id="IPR036388">
    <property type="entry name" value="WH-like_DNA-bd_sf"/>
</dbReference>
<keyword evidence="9" id="KW-1185">Reference proteome</keyword>
<dbReference type="NCBIfam" id="TIGR02937">
    <property type="entry name" value="sigma70-ECF"/>
    <property type="match status" value="1"/>
</dbReference>
<dbReference type="KEGG" id="gba:J421_3160"/>
<proteinExistence type="inferred from homology"/>
<dbReference type="RefSeq" id="WP_025412163.1">
    <property type="nucleotide sequence ID" value="NZ_CP007128.1"/>
</dbReference>
<evidence type="ECO:0000256" key="4">
    <source>
        <dbReference type="ARBA" id="ARBA00023125"/>
    </source>
</evidence>
<keyword evidence="2" id="KW-0805">Transcription regulation</keyword>
<dbReference type="InParanoid" id="W0RJV3"/>
<evidence type="ECO:0000256" key="3">
    <source>
        <dbReference type="ARBA" id="ARBA00023082"/>
    </source>
</evidence>
<dbReference type="CDD" id="cd06171">
    <property type="entry name" value="Sigma70_r4"/>
    <property type="match status" value="1"/>
</dbReference>
<evidence type="ECO:0000313" key="8">
    <source>
        <dbReference type="EMBL" id="AHG90697.1"/>
    </source>
</evidence>
<organism evidence="8 9">
    <name type="scientific">Gemmatirosa kalamazoonensis</name>
    <dbReference type="NCBI Taxonomy" id="861299"/>
    <lineage>
        <taxon>Bacteria</taxon>
        <taxon>Pseudomonadati</taxon>
        <taxon>Gemmatimonadota</taxon>
        <taxon>Gemmatimonadia</taxon>
        <taxon>Gemmatimonadales</taxon>
        <taxon>Gemmatimonadaceae</taxon>
        <taxon>Gemmatirosa</taxon>
    </lineage>
</organism>
<feature type="domain" description="RNA polymerase sigma factor 70 region 4 type 2" evidence="7">
    <location>
        <begin position="119"/>
        <end position="172"/>
    </location>
</feature>
<dbReference type="GO" id="GO:0016987">
    <property type="term" value="F:sigma factor activity"/>
    <property type="evidence" value="ECO:0007669"/>
    <property type="project" value="UniProtKB-KW"/>
</dbReference>
<dbReference type="InterPro" id="IPR014284">
    <property type="entry name" value="RNA_pol_sigma-70_dom"/>
</dbReference>
<evidence type="ECO:0000256" key="2">
    <source>
        <dbReference type="ARBA" id="ARBA00023015"/>
    </source>
</evidence>
<name>W0RJV3_9BACT</name>
<dbReference type="InterPro" id="IPR013249">
    <property type="entry name" value="RNA_pol_sigma70_r4_t2"/>
</dbReference>
<dbReference type="InterPro" id="IPR039425">
    <property type="entry name" value="RNA_pol_sigma-70-like"/>
</dbReference>
<dbReference type="GO" id="GO:0006352">
    <property type="term" value="P:DNA-templated transcription initiation"/>
    <property type="evidence" value="ECO:0007669"/>
    <property type="project" value="InterPro"/>
</dbReference>
<dbReference type="Gene3D" id="1.10.1740.10">
    <property type="match status" value="1"/>
</dbReference>
<dbReference type="Pfam" id="PF08281">
    <property type="entry name" value="Sigma70_r4_2"/>
    <property type="match status" value="1"/>
</dbReference>
<dbReference type="PANTHER" id="PTHR43133">
    <property type="entry name" value="RNA POLYMERASE ECF-TYPE SIGMA FACTO"/>
    <property type="match status" value="1"/>
</dbReference>
<evidence type="ECO:0000313" key="9">
    <source>
        <dbReference type="Proteomes" id="UP000019151"/>
    </source>
</evidence>
<dbReference type="AlphaFoldDB" id="W0RJV3"/>
<dbReference type="Gene3D" id="1.10.10.10">
    <property type="entry name" value="Winged helix-like DNA-binding domain superfamily/Winged helix DNA-binding domain"/>
    <property type="match status" value="1"/>
</dbReference>
<dbReference type="InterPro" id="IPR007627">
    <property type="entry name" value="RNA_pol_sigma70_r2"/>
</dbReference>
<dbReference type="OrthoDB" id="1027298at2"/>
<dbReference type="eggNOG" id="COG1595">
    <property type="taxonomic scope" value="Bacteria"/>
</dbReference>
<dbReference type="HOGENOM" id="CLU_047691_3_0_0"/>
<dbReference type="InterPro" id="IPR013324">
    <property type="entry name" value="RNA_pol_sigma_r3/r4-like"/>
</dbReference>
<dbReference type="Pfam" id="PF04542">
    <property type="entry name" value="Sigma70_r2"/>
    <property type="match status" value="1"/>
</dbReference>
<dbReference type="InterPro" id="IPR013325">
    <property type="entry name" value="RNA_pol_sigma_r2"/>
</dbReference>
<gene>
    <name evidence="8" type="ORF">J421_3160</name>
</gene>
<reference evidence="8 9" key="1">
    <citation type="journal article" date="2014" name="Genome Announc.">
        <title>Genome Sequence and Methylome of Soil Bacterium Gemmatirosa kalamazoonensis KBS708T, a Member of the Rarely Cultivated Gemmatimonadetes Phylum.</title>
        <authorList>
            <person name="Debruyn J.M."/>
            <person name="Radosevich M."/>
            <person name="Wommack K.E."/>
            <person name="Polson S.W."/>
            <person name="Hauser L.J."/>
            <person name="Fawaz M.N."/>
            <person name="Korlach J."/>
            <person name="Tsai Y.C."/>
        </authorList>
    </citation>
    <scope>NUCLEOTIDE SEQUENCE [LARGE SCALE GENOMIC DNA]</scope>
    <source>
        <strain evidence="8 9">KBS708</strain>
    </source>
</reference>
<dbReference type="GO" id="GO:0003677">
    <property type="term" value="F:DNA binding"/>
    <property type="evidence" value="ECO:0007669"/>
    <property type="project" value="UniProtKB-KW"/>
</dbReference>
<sequence>MTTTDADAVRLVLEGDAEAFKILVDRYYDRCLRLATHLLGAGGDAEDAVQDALLRAYRHLGAYQERDKFSAWLFRIVVNQCRTLGARRRGVQALHERAWIEQGDGEPAEEHPADREATREELQRALSRLDADQREAVVLKFAEDMTYDEMAAVTGVGVSALKMRVQRACKRLRAMLTETNHV</sequence>
<evidence type="ECO:0000259" key="7">
    <source>
        <dbReference type="Pfam" id="PF08281"/>
    </source>
</evidence>
<keyword evidence="3" id="KW-0731">Sigma factor</keyword>
<evidence type="ECO:0000259" key="6">
    <source>
        <dbReference type="Pfam" id="PF04542"/>
    </source>
</evidence>